<name>A0ABY5SCW3_9BACL</name>
<evidence type="ECO:0000256" key="1">
    <source>
        <dbReference type="SAM" id="MobiDB-lite"/>
    </source>
</evidence>
<proteinExistence type="predicted"/>
<protein>
    <submittedName>
        <fullName evidence="3">Uncharacterized protein</fullName>
    </submittedName>
</protein>
<reference evidence="3" key="1">
    <citation type="submission" date="2022-01" db="EMBL/GenBank/DDBJ databases">
        <title>Paenibacillus spongiae sp. nov., isolated from marine sponge.</title>
        <authorList>
            <person name="Li Z."/>
            <person name="Zhang M."/>
        </authorList>
    </citation>
    <scope>NUCLEOTIDE SEQUENCE</scope>
    <source>
        <strain evidence="3">PHS-Z3</strain>
    </source>
</reference>
<evidence type="ECO:0000313" key="3">
    <source>
        <dbReference type="EMBL" id="UVI31370.1"/>
    </source>
</evidence>
<evidence type="ECO:0000256" key="2">
    <source>
        <dbReference type="SAM" id="Phobius"/>
    </source>
</evidence>
<sequence length="120" mass="13505">MEPIPLQEEHIHNFRGMPVCIVTKDGNRHVGIITSCRDGRVYLNEGYGEDETGPVTSEYQGEKPYLQGKESRKGRKSGKNLSVKKAEKAETKAFPFNPFFPFGRAFAIDLALIAFLFLLI</sequence>
<keyword evidence="2" id="KW-1133">Transmembrane helix</keyword>
<keyword evidence="2" id="KW-0472">Membrane</keyword>
<dbReference type="Proteomes" id="UP001057877">
    <property type="component" value="Chromosome"/>
</dbReference>
<evidence type="ECO:0000313" key="4">
    <source>
        <dbReference type="Proteomes" id="UP001057877"/>
    </source>
</evidence>
<dbReference type="RefSeq" id="WP_258387432.1">
    <property type="nucleotide sequence ID" value="NZ_CP091430.1"/>
</dbReference>
<feature type="region of interest" description="Disordered" evidence="1">
    <location>
        <begin position="47"/>
        <end position="82"/>
    </location>
</feature>
<keyword evidence="2" id="KW-0812">Transmembrane</keyword>
<accession>A0ABY5SCW3</accession>
<gene>
    <name evidence="3" type="ORF">L1F29_05975</name>
</gene>
<organism evidence="3 4">
    <name type="scientific">Paenibacillus spongiae</name>
    <dbReference type="NCBI Taxonomy" id="2909671"/>
    <lineage>
        <taxon>Bacteria</taxon>
        <taxon>Bacillati</taxon>
        <taxon>Bacillota</taxon>
        <taxon>Bacilli</taxon>
        <taxon>Bacillales</taxon>
        <taxon>Paenibacillaceae</taxon>
        <taxon>Paenibacillus</taxon>
    </lineage>
</organism>
<dbReference type="EMBL" id="CP091430">
    <property type="protein sequence ID" value="UVI31370.1"/>
    <property type="molecule type" value="Genomic_DNA"/>
</dbReference>
<feature type="transmembrane region" description="Helical" evidence="2">
    <location>
        <begin position="99"/>
        <end position="119"/>
    </location>
</feature>
<keyword evidence="4" id="KW-1185">Reference proteome</keyword>